<comment type="caution">
    <text evidence="14">The sequence shown here is derived from an EMBL/GenBank/DDBJ whole genome shotgun (WGS) entry which is preliminary data.</text>
</comment>
<dbReference type="PRINTS" id="PR00477">
    <property type="entry name" value="PHGLYCKINASE"/>
</dbReference>
<dbReference type="EMBL" id="LBZM01000005">
    <property type="protein sequence ID" value="KKR72472.1"/>
    <property type="molecule type" value="Genomic_DNA"/>
</dbReference>
<reference evidence="14 15" key="1">
    <citation type="journal article" date="2015" name="Nature">
        <title>rRNA introns, odd ribosomes, and small enigmatic genomes across a large radiation of phyla.</title>
        <authorList>
            <person name="Brown C.T."/>
            <person name="Hug L.A."/>
            <person name="Thomas B.C."/>
            <person name="Sharon I."/>
            <person name="Castelle C.J."/>
            <person name="Singh A."/>
            <person name="Wilkins M.J."/>
            <person name="Williams K.H."/>
            <person name="Banfield J.F."/>
        </authorList>
    </citation>
    <scope>NUCLEOTIDE SEQUENCE [LARGE SCALE GENOMIC DNA]</scope>
</reference>
<dbReference type="AlphaFoldDB" id="A0A0G0WB59"/>
<evidence type="ECO:0000256" key="12">
    <source>
        <dbReference type="PIRSR" id="PIRSR000724-2"/>
    </source>
</evidence>
<dbReference type="Pfam" id="PF00162">
    <property type="entry name" value="PGK"/>
    <property type="match status" value="1"/>
</dbReference>
<dbReference type="PATRIC" id="fig|1618482.3.peg.296"/>
<comment type="catalytic activity">
    <reaction evidence="1 10 13">
        <text>(2R)-3-phosphoglycerate + ATP = (2R)-3-phospho-glyceroyl phosphate + ADP</text>
        <dbReference type="Rhea" id="RHEA:14801"/>
        <dbReference type="ChEBI" id="CHEBI:30616"/>
        <dbReference type="ChEBI" id="CHEBI:57604"/>
        <dbReference type="ChEBI" id="CHEBI:58272"/>
        <dbReference type="ChEBI" id="CHEBI:456216"/>
        <dbReference type="EC" id="2.7.2.3"/>
    </reaction>
</comment>
<feature type="binding site" evidence="10">
    <location>
        <position position="147"/>
    </location>
    <ligand>
        <name>substrate</name>
    </ligand>
</feature>
<feature type="binding site" evidence="10">
    <location>
        <begin position="348"/>
        <end position="351"/>
    </location>
    <ligand>
        <name>ATP</name>
        <dbReference type="ChEBI" id="CHEBI:30616"/>
    </ligand>
</feature>
<keyword evidence="7 10" id="KW-0418">Kinase</keyword>
<evidence type="ECO:0000313" key="14">
    <source>
        <dbReference type="EMBL" id="KKR72472.1"/>
    </source>
</evidence>
<dbReference type="Gene3D" id="3.40.50.1260">
    <property type="entry name" value="Phosphoglycerate kinase, N-terminal domain"/>
    <property type="match status" value="2"/>
</dbReference>
<evidence type="ECO:0000256" key="3">
    <source>
        <dbReference type="ARBA" id="ARBA00008982"/>
    </source>
</evidence>
<dbReference type="GO" id="GO:0004618">
    <property type="term" value="F:phosphoglycerate kinase activity"/>
    <property type="evidence" value="ECO:0007669"/>
    <property type="project" value="UniProtKB-UniRule"/>
</dbReference>
<protein>
    <recommendedName>
        <fullName evidence="4 10">Phosphoglycerate kinase</fullName>
        <ecNumber evidence="4 10">2.7.2.3</ecNumber>
    </recommendedName>
</protein>
<comment type="subunit">
    <text evidence="10">Monomer.</text>
</comment>
<feature type="binding site" evidence="10">
    <location>
        <position position="36"/>
    </location>
    <ligand>
        <name>substrate</name>
    </ligand>
</feature>
<evidence type="ECO:0000256" key="9">
    <source>
        <dbReference type="ARBA" id="ARBA00023152"/>
    </source>
</evidence>
<name>A0A0G0WB59_9BACT</name>
<keyword evidence="9 10" id="KW-0324">Glycolysis</keyword>
<dbReference type="UniPathway" id="UPA00109">
    <property type="reaction ID" value="UER00185"/>
</dbReference>
<keyword evidence="8 10" id="KW-0067">ATP-binding</keyword>
<dbReference type="Proteomes" id="UP000034664">
    <property type="component" value="Unassembled WGS sequence"/>
</dbReference>
<dbReference type="PANTHER" id="PTHR11406:SF23">
    <property type="entry name" value="PHOSPHOGLYCERATE KINASE 1, CHLOROPLASTIC-RELATED"/>
    <property type="match status" value="1"/>
</dbReference>
<feature type="binding site" evidence="11">
    <location>
        <position position="147"/>
    </location>
    <ligand>
        <name>(2R)-3-phosphoglycerate</name>
        <dbReference type="ChEBI" id="CHEBI:58272"/>
    </ligand>
</feature>
<evidence type="ECO:0000256" key="2">
    <source>
        <dbReference type="ARBA" id="ARBA00004838"/>
    </source>
</evidence>
<evidence type="ECO:0000256" key="8">
    <source>
        <dbReference type="ARBA" id="ARBA00022840"/>
    </source>
</evidence>
<dbReference type="FunFam" id="3.40.50.1260:FF:000031">
    <property type="entry name" value="Phosphoglycerate kinase 1"/>
    <property type="match status" value="1"/>
</dbReference>
<feature type="binding site" evidence="11">
    <location>
        <position position="36"/>
    </location>
    <ligand>
        <name>(2R)-3-phosphoglycerate</name>
        <dbReference type="ChEBI" id="CHEBI:58272"/>
    </ligand>
</feature>
<dbReference type="GO" id="GO:0005829">
    <property type="term" value="C:cytosol"/>
    <property type="evidence" value="ECO:0007669"/>
    <property type="project" value="TreeGrafter"/>
</dbReference>
<dbReference type="PIRSF" id="PIRSF000724">
    <property type="entry name" value="Pgk"/>
    <property type="match status" value="1"/>
</dbReference>
<feature type="binding site" evidence="10 11">
    <location>
        <begin position="20"/>
        <end position="22"/>
    </location>
    <ligand>
        <name>substrate</name>
    </ligand>
</feature>
<dbReference type="GO" id="GO:0006094">
    <property type="term" value="P:gluconeogenesis"/>
    <property type="evidence" value="ECO:0007669"/>
    <property type="project" value="TreeGrafter"/>
</dbReference>
<dbReference type="GO" id="GO:0005524">
    <property type="term" value="F:ATP binding"/>
    <property type="evidence" value="ECO:0007669"/>
    <property type="project" value="UniProtKB-KW"/>
</dbReference>
<dbReference type="InterPro" id="IPR036043">
    <property type="entry name" value="Phosphoglycerate_kinase_sf"/>
</dbReference>
<evidence type="ECO:0000256" key="10">
    <source>
        <dbReference type="HAMAP-Rule" id="MF_00145"/>
    </source>
</evidence>
<dbReference type="SUPFAM" id="SSF53748">
    <property type="entry name" value="Phosphoglycerate kinase"/>
    <property type="match status" value="1"/>
</dbReference>
<comment type="subcellular location">
    <subcellularLocation>
        <location evidence="10">Cytoplasm</location>
    </subcellularLocation>
</comment>
<dbReference type="InterPro" id="IPR015824">
    <property type="entry name" value="Phosphoglycerate_kinase_N"/>
</dbReference>
<dbReference type="EC" id="2.7.2.3" evidence="4 10"/>
<dbReference type="GO" id="GO:0006096">
    <property type="term" value="P:glycolytic process"/>
    <property type="evidence" value="ECO:0007669"/>
    <property type="project" value="UniProtKB-UniRule"/>
</dbReference>
<feature type="binding site" evidence="11">
    <location>
        <position position="114"/>
    </location>
    <ligand>
        <name>(2R)-3-phosphoglycerate</name>
        <dbReference type="ChEBI" id="CHEBI:58272"/>
    </ligand>
</feature>
<comment type="similarity">
    <text evidence="3 10 13">Belongs to the phosphoglycerate kinase family.</text>
</comment>
<evidence type="ECO:0000256" key="4">
    <source>
        <dbReference type="ARBA" id="ARBA00013061"/>
    </source>
</evidence>
<evidence type="ECO:0000256" key="1">
    <source>
        <dbReference type="ARBA" id="ARBA00000642"/>
    </source>
</evidence>
<evidence type="ECO:0000256" key="5">
    <source>
        <dbReference type="ARBA" id="ARBA00022679"/>
    </source>
</evidence>
<dbReference type="PANTHER" id="PTHR11406">
    <property type="entry name" value="PHOSPHOGLYCERATE KINASE"/>
    <property type="match status" value="1"/>
</dbReference>
<sequence length="394" mass="43853">MISSIKSHPPHNKTVLLRVDFNISLNKKHQIADDFRIQRTLPTIKKLLKDHNKIIILAHLGRPKGVDPKFSLKPVREKLQSYLPNYHVVLYDSTEKIRNHEWKKNDILMLENLRFFPGEQAKDPEFAQELASLAKVYINDAFGNCHRSDTSMVGIVKLLPSYAGLLLVQEIVMLDYVMRHPQHPVLAIMGGAKVSTKIDLLSKLMEIADTLLVGGGLANTFFAAEGYPIGSSFYERDEKTHAQKLLHLSETNKTELVLPTDVIIGSINDPDGDDLVVKPSEIARGEKRAILDIGPETQAEWGNRIAQAKTIIWNGPVGYTEHPSFARGTDFIYYSITQNTHAVSVVGGGETLAAISKKEYLDHITHISTGGGAMLEYIEKGTLPGVEALISSRY</sequence>
<feature type="binding site" evidence="10 12">
    <location>
        <position position="197"/>
    </location>
    <ligand>
        <name>ATP</name>
        <dbReference type="ChEBI" id="CHEBI:30616"/>
    </ligand>
</feature>
<feature type="binding site" evidence="10 12">
    <location>
        <position position="321"/>
    </location>
    <ligand>
        <name>ATP</name>
        <dbReference type="ChEBI" id="CHEBI:30616"/>
    </ligand>
</feature>
<comment type="caution">
    <text evidence="10">Lacks conserved residue(s) required for the propagation of feature annotation.</text>
</comment>
<dbReference type="GO" id="GO:0043531">
    <property type="term" value="F:ADP binding"/>
    <property type="evidence" value="ECO:0007669"/>
    <property type="project" value="TreeGrafter"/>
</dbReference>
<evidence type="ECO:0000256" key="6">
    <source>
        <dbReference type="ARBA" id="ARBA00022741"/>
    </source>
</evidence>
<accession>A0A0G0WB59</accession>
<evidence type="ECO:0000256" key="7">
    <source>
        <dbReference type="ARBA" id="ARBA00022777"/>
    </source>
</evidence>
<evidence type="ECO:0000313" key="15">
    <source>
        <dbReference type="Proteomes" id="UP000034664"/>
    </source>
</evidence>
<proteinExistence type="inferred from homology"/>
<gene>
    <name evidence="10" type="primary">pgk</name>
    <name evidence="14" type="ORF">UU14_C0005G0040</name>
</gene>
<dbReference type="HAMAP" id="MF_00145">
    <property type="entry name" value="Phosphoglyc_kinase"/>
    <property type="match status" value="1"/>
</dbReference>
<evidence type="ECO:0000256" key="11">
    <source>
        <dbReference type="PIRSR" id="PIRSR000724-1"/>
    </source>
</evidence>
<evidence type="ECO:0000256" key="13">
    <source>
        <dbReference type="RuleBase" id="RU000532"/>
    </source>
</evidence>
<keyword evidence="6 10" id="KW-0547">Nucleotide-binding</keyword>
<comment type="pathway">
    <text evidence="2 10">Carbohydrate degradation; glycolysis; pyruvate from D-glyceraldehyde 3-phosphate: step 2/5.</text>
</comment>
<keyword evidence="10" id="KW-0963">Cytoplasm</keyword>
<feature type="binding site" evidence="10 11">
    <location>
        <begin position="59"/>
        <end position="62"/>
    </location>
    <ligand>
        <name>substrate</name>
    </ligand>
</feature>
<dbReference type="InterPro" id="IPR001576">
    <property type="entry name" value="Phosphoglycerate_kinase"/>
</dbReference>
<organism evidence="14 15">
    <name type="scientific">Candidatus Roizmanbacteria bacterium GW2011_GWB1_40_7</name>
    <dbReference type="NCBI Taxonomy" id="1618482"/>
    <lineage>
        <taxon>Bacteria</taxon>
        <taxon>Candidatus Roizmaniibacteriota</taxon>
    </lineage>
</organism>
<keyword evidence="5 10" id="KW-0808">Transferase</keyword>
<feature type="binding site" evidence="10">
    <location>
        <position position="114"/>
    </location>
    <ligand>
        <name>substrate</name>
    </ligand>
</feature>